<gene>
    <name evidence="2" type="ORF">NITLEN_20558</name>
</gene>
<sequence>MIRIPTRVVLPFGYQIAIRQLTDTEMDKRDANADGIWDDDNRTIYIRKRLPMTRRRYILAHELGHAWLDWQHRHLDEGKART</sequence>
<evidence type="ECO:0000313" key="3">
    <source>
        <dbReference type="Proteomes" id="UP000248168"/>
    </source>
</evidence>
<dbReference type="Gene3D" id="1.10.10.2910">
    <property type="match status" value="1"/>
</dbReference>
<dbReference type="Pfam" id="PF06114">
    <property type="entry name" value="Peptidase_M78"/>
    <property type="match status" value="1"/>
</dbReference>
<name>A0A330L510_9BACT</name>
<protein>
    <recommendedName>
        <fullName evidence="1">IrrE N-terminal-like domain-containing protein</fullName>
    </recommendedName>
</protein>
<dbReference type="InParanoid" id="A0A330L510"/>
<organism evidence="2 3">
    <name type="scientific">Nitrospira lenta</name>
    <dbReference type="NCBI Taxonomy" id="1436998"/>
    <lineage>
        <taxon>Bacteria</taxon>
        <taxon>Pseudomonadati</taxon>
        <taxon>Nitrospirota</taxon>
        <taxon>Nitrospiria</taxon>
        <taxon>Nitrospirales</taxon>
        <taxon>Nitrospiraceae</taxon>
        <taxon>Nitrospira</taxon>
    </lineage>
</organism>
<feature type="domain" description="IrrE N-terminal-like" evidence="1">
    <location>
        <begin position="23"/>
        <end position="69"/>
    </location>
</feature>
<dbReference type="EMBL" id="OUNR01000012">
    <property type="protein sequence ID" value="SPP64918.1"/>
    <property type="molecule type" value="Genomic_DNA"/>
</dbReference>
<evidence type="ECO:0000313" key="2">
    <source>
        <dbReference type="EMBL" id="SPP64918.1"/>
    </source>
</evidence>
<reference evidence="3" key="1">
    <citation type="submission" date="2018-04" db="EMBL/GenBank/DDBJ databases">
        <authorList>
            <person name="Lucker S."/>
            <person name="Sakoula D."/>
        </authorList>
    </citation>
    <scope>NUCLEOTIDE SEQUENCE [LARGE SCALE GENOMIC DNA]</scope>
</reference>
<dbReference type="InterPro" id="IPR010359">
    <property type="entry name" value="IrrE_HExxH"/>
</dbReference>
<accession>A0A330L510</accession>
<dbReference type="Proteomes" id="UP000248168">
    <property type="component" value="Unassembled WGS sequence"/>
</dbReference>
<dbReference type="AlphaFoldDB" id="A0A330L510"/>
<proteinExistence type="predicted"/>
<evidence type="ECO:0000259" key="1">
    <source>
        <dbReference type="Pfam" id="PF06114"/>
    </source>
</evidence>
<dbReference type="RefSeq" id="WP_121989237.1">
    <property type="nucleotide sequence ID" value="NZ_OUNR01000012.1"/>
</dbReference>
<keyword evidence="3" id="KW-1185">Reference proteome</keyword>
<dbReference type="OrthoDB" id="9793864at2"/>